<reference evidence="3" key="1">
    <citation type="submission" date="2023-03" db="EMBL/GenBank/DDBJ databases">
        <title>Emydomyces testavorans Genome Sequence.</title>
        <authorList>
            <person name="Hoyer L."/>
        </authorList>
    </citation>
    <scope>NUCLEOTIDE SEQUENCE</scope>
    <source>
        <strain evidence="3">16-2883</strain>
    </source>
</reference>
<evidence type="ECO:0000259" key="2">
    <source>
        <dbReference type="Pfam" id="PF24968"/>
    </source>
</evidence>
<evidence type="ECO:0000313" key="3">
    <source>
        <dbReference type="EMBL" id="WEW56173.1"/>
    </source>
</evidence>
<organism evidence="3 4">
    <name type="scientific">Emydomyces testavorans</name>
    <dbReference type="NCBI Taxonomy" id="2070801"/>
    <lineage>
        <taxon>Eukaryota</taxon>
        <taxon>Fungi</taxon>
        <taxon>Dikarya</taxon>
        <taxon>Ascomycota</taxon>
        <taxon>Pezizomycotina</taxon>
        <taxon>Eurotiomycetes</taxon>
        <taxon>Eurotiomycetidae</taxon>
        <taxon>Onygenales</taxon>
        <taxon>Nannizziopsiaceae</taxon>
        <taxon>Emydomyces</taxon>
    </lineage>
</organism>
<dbReference type="EMBL" id="CP120627">
    <property type="protein sequence ID" value="WEW56173.1"/>
    <property type="molecule type" value="Genomic_DNA"/>
</dbReference>
<feature type="compositionally biased region" description="Basic and acidic residues" evidence="1">
    <location>
        <begin position="53"/>
        <end position="66"/>
    </location>
</feature>
<dbReference type="AlphaFoldDB" id="A0AAF0IGV9"/>
<feature type="region of interest" description="Disordered" evidence="1">
    <location>
        <begin position="49"/>
        <end position="73"/>
    </location>
</feature>
<protein>
    <recommendedName>
        <fullName evidence="2">DUF7770 domain-containing protein</fullName>
    </recommendedName>
</protein>
<dbReference type="InterPro" id="IPR056672">
    <property type="entry name" value="DUF7770"/>
</dbReference>
<evidence type="ECO:0000256" key="1">
    <source>
        <dbReference type="SAM" id="MobiDB-lite"/>
    </source>
</evidence>
<dbReference type="Pfam" id="PF24968">
    <property type="entry name" value="DUF7770"/>
    <property type="match status" value="1"/>
</dbReference>
<accession>A0AAF0IGV9</accession>
<feature type="region of interest" description="Disordered" evidence="1">
    <location>
        <begin position="1"/>
        <end position="27"/>
    </location>
</feature>
<dbReference type="Proteomes" id="UP001219355">
    <property type="component" value="Chromosome 1"/>
</dbReference>
<keyword evidence="4" id="KW-1185">Reference proteome</keyword>
<name>A0AAF0IGV9_9EURO</name>
<feature type="domain" description="DUF7770" evidence="2">
    <location>
        <begin position="96"/>
        <end position="257"/>
    </location>
</feature>
<evidence type="ECO:0000313" key="4">
    <source>
        <dbReference type="Proteomes" id="UP001219355"/>
    </source>
</evidence>
<sequence>MSVTEYIGTHPNPRDEESRTMGTPSTSSRTHLWIDRIVFSFKPQLLLSPSAQKPDRKLPPSSKDAHTTMQPPPPKLIKYIPPSAEPSLLPRQITSIEVVAHEKLPHGGNHWSFYLQTISTQTDNDPQTVQLDVSPSYSIPSTILPGGSKAFLILSTNPHSLTPLGTSTKRLPLAVRQRPDLPSVQELMHLLTVRQHRHRYEFDDQGRGCRFWVRDQIPYLLDEGLIIDEEQAQRAREAILLEFPDGKEFPLTIGRYY</sequence>
<gene>
    <name evidence="3" type="ORF">PRK78_001610</name>
</gene>
<proteinExistence type="predicted"/>